<dbReference type="RefSeq" id="WP_122226661.1">
    <property type="nucleotide sequence ID" value="NZ_RDQO01000001.1"/>
</dbReference>
<sequence>MSTQALKAAATGAVATAKPQTLATLITADSMKKQFAAALPKHMTPDRFTRVALTELRKVPKLMQADPQSFMGAIMQCAQLGIEPGGALGHAYLLPFENRRTGKTEVQFILGYKGMIDLARRSGKIVSIEARAVYERDEFSVTFGLNPDLQHNPAWEDAERGDLRAVYAVAKLQGGGVQFEVMGRAEVERIMRESQGWKAAEATARKYNREPNSPWHTHFDEMAKKTVLRRLFKYLPVSVEYVEAQEREDRDSMMADIELPADAVYEVPSEQQEAIEAQPTVESQEEPA</sequence>
<reference evidence="2 3" key="1">
    <citation type="submission" date="2018-10" db="EMBL/GenBank/DDBJ databases">
        <title>Draft genome of Cortibacter populi DSM10536.</title>
        <authorList>
            <person name="Bernier A.-M."/>
            <person name="Bernard K."/>
        </authorList>
    </citation>
    <scope>NUCLEOTIDE SEQUENCE [LARGE SCALE GENOMIC DNA]</scope>
    <source>
        <strain evidence="2 3">DSM 105136</strain>
    </source>
</reference>
<dbReference type="Proteomes" id="UP000278006">
    <property type="component" value="Unassembled WGS sequence"/>
</dbReference>
<evidence type="ECO:0000313" key="3">
    <source>
        <dbReference type="Proteomes" id="UP000278006"/>
    </source>
</evidence>
<dbReference type="EMBL" id="RDQO01000001">
    <property type="protein sequence ID" value="RMX08536.1"/>
    <property type="molecule type" value="Genomic_DNA"/>
</dbReference>
<dbReference type="InterPro" id="IPR018330">
    <property type="entry name" value="RecT_fam"/>
</dbReference>
<evidence type="ECO:0000256" key="1">
    <source>
        <dbReference type="SAM" id="MobiDB-lite"/>
    </source>
</evidence>
<accession>A0A3M6QZS9</accession>
<keyword evidence="3" id="KW-1185">Reference proteome</keyword>
<feature type="region of interest" description="Disordered" evidence="1">
    <location>
        <begin position="268"/>
        <end position="288"/>
    </location>
</feature>
<dbReference type="GO" id="GO:0003677">
    <property type="term" value="F:DNA binding"/>
    <property type="evidence" value="ECO:0007669"/>
    <property type="project" value="InterPro"/>
</dbReference>
<gene>
    <name evidence="2" type="primary">recT</name>
    <name evidence="2" type="ORF">D8I35_05525</name>
</gene>
<dbReference type="GO" id="GO:0006259">
    <property type="term" value="P:DNA metabolic process"/>
    <property type="evidence" value="ECO:0007669"/>
    <property type="project" value="InterPro"/>
</dbReference>
<proteinExistence type="predicted"/>
<evidence type="ECO:0000313" key="2">
    <source>
        <dbReference type="EMBL" id="RMX08536.1"/>
    </source>
</evidence>
<protein>
    <submittedName>
        <fullName evidence="2">Recombination protein RecT</fullName>
    </submittedName>
</protein>
<dbReference type="NCBIfam" id="NF007351">
    <property type="entry name" value="PRK09846.1"/>
    <property type="match status" value="1"/>
</dbReference>
<dbReference type="NCBIfam" id="TIGR00616">
    <property type="entry name" value="rect"/>
    <property type="match status" value="1"/>
</dbReference>
<dbReference type="OrthoDB" id="5124088at2"/>
<organism evidence="2 3">
    <name type="scientific">Corticibacter populi</name>
    <dbReference type="NCBI Taxonomy" id="1550736"/>
    <lineage>
        <taxon>Bacteria</taxon>
        <taxon>Pseudomonadati</taxon>
        <taxon>Pseudomonadota</taxon>
        <taxon>Betaproteobacteria</taxon>
        <taxon>Burkholderiales</taxon>
        <taxon>Comamonadaceae</taxon>
        <taxon>Corticibacter</taxon>
    </lineage>
</organism>
<dbReference type="Pfam" id="PF03837">
    <property type="entry name" value="RecT"/>
    <property type="match status" value="1"/>
</dbReference>
<dbReference type="AlphaFoldDB" id="A0A3M6QZS9"/>
<dbReference type="InterPro" id="IPR004590">
    <property type="entry name" value="ssDNA_annealing_RecT"/>
</dbReference>
<name>A0A3M6QZS9_9BURK</name>
<comment type="caution">
    <text evidence="2">The sequence shown here is derived from an EMBL/GenBank/DDBJ whole genome shotgun (WGS) entry which is preliminary data.</text>
</comment>